<name>A0AAJ1QB95_9FLAO</name>
<evidence type="ECO:0000313" key="2">
    <source>
        <dbReference type="Proteomes" id="UP001170959"/>
    </source>
</evidence>
<reference evidence="1" key="1">
    <citation type="submission" date="2020-06" db="EMBL/GenBank/DDBJ databases">
        <authorList>
            <person name="Dong N."/>
        </authorList>
    </citation>
    <scope>NUCLEOTIDE SEQUENCE</scope>
    <source>
        <strain evidence="1">R655-4</strain>
    </source>
</reference>
<dbReference type="EMBL" id="JACAGJ010000001">
    <property type="protein sequence ID" value="MDM1070899.1"/>
    <property type="molecule type" value="Genomic_DNA"/>
</dbReference>
<accession>A0AAJ1QB95</accession>
<dbReference type="CDD" id="cd22641">
    <property type="entry name" value="C24-like"/>
    <property type="match status" value="1"/>
</dbReference>
<protein>
    <submittedName>
        <fullName evidence="1">Uncharacterized protein</fullName>
    </submittedName>
</protein>
<reference evidence="1" key="2">
    <citation type="journal article" date="2022" name="Sci. Total Environ.">
        <title>Prevalence, transmission, and molecular epidemiology of tet(X)-positive bacteria among humans, animals, and environmental niches in China: An epidemiological, and genomic-based study.</title>
        <authorList>
            <person name="Dong N."/>
            <person name="Zeng Y."/>
            <person name="Cai C."/>
            <person name="Sun C."/>
            <person name="Lu J."/>
            <person name="Liu C."/>
            <person name="Zhou H."/>
            <person name="Sun Q."/>
            <person name="Shu L."/>
            <person name="Wang H."/>
            <person name="Wang Y."/>
            <person name="Wang S."/>
            <person name="Wu C."/>
            <person name="Chan E.W."/>
            <person name="Chen G."/>
            <person name="Shen Z."/>
            <person name="Chen S."/>
            <person name="Zhang R."/>
        </authorList>
    </citation>
    <scope>NUCLEOTIDE SEQUENCE</scope>
    <source>
        <strain evidence="1">R655-4</strain>
    </source>
</reference>
<dbReference type="RefSeq" id="WP_286491305.1">
    <property type="nucleotide sequence ID" value="NZ_JACAGJ010000001.1"/>
</dbReference>
<dbReference type="AlphaFoldDB" id="A0AAJ1QB95"/>
<proteinExistence type="predicted"/>
<sequence length="276" mass="30728">MNNTIVDVTGGLRLDTGILDFAFEAPKITQLLGYLAHDLAIINGCTENNNVVNSGTVFINGEILPFKQSVKGNTVVIVEKKTKRAFKTGQNKDVLIERWVEFGISTQSYNWASFYRVKSLKQLESELAQKAELEAFNTLITRVEKLELFARPFAQGGSMLFWNKPADQIPEGWREVVNWRERIPMGYNPDEEQFSAIGDVKGAKQVTLALANLPPHTHKFKKPTLSNSFGPRGGPEGYYVNQTEGESYTESVGGGEAFSILPPVKIVMYIEPIPTP</sequence>
<gene>
    <name evidence="1" type="ORF">HX001_00165</name>
</gene>
<dbReference type="Proteomes" id="UP001170959">
    <property type="component" value="Unassembled WGS sequence"/>
</dbReference>
<comment type="caution">
    <text evidence="1">The sequence shown here is derived from an EMBL/GenBank/DDBJ whole genome shotgun (WGS) entry which is preliminary data.</text>
</comment>
<evidence type="ECO:0000313" key="1">
    <source>
        <dbReference type="EMBL" id="MDM1070899.1"/>
    </source>
</evidence>
<organism evidence="1 2">
    <name type="scientific">Empedobacter brevis</name>
    <dbReference type="NCBI Taxonomy" id="247"/>
    <lineage>
        <taxon>Bacteria</taxon>
        <taxon>Pseudomonadati</taxon>
        <taxon>Bacteroidota</taxon>
        <taxon>Flavobacteriia</taxon>
        <taxon>Flavobacteriales</taxon>
        <taxon>Weeksellaceae</taxon>
        <taxon>Empedobacter</taxon>
    </lineage>
</organism>